<sequence>MKRRIAIFLALLILATGLGLGIHQWTKRGVILIGDPTWPGLSLKSLTRIELKSPAGNSLFSRTAEGWFIMPVNGTAPIRANEARLKGLLDTIGHTPPVSHVGRFTRREKSSFGLDNDNTSITLTGKDVWGIVIGADGPAQGTVYARSSLQGDQVVLVTNQYRNLFNKPESFFHDLRLVSATEPEDITRISAEGPGTGVWEISRTGDMFIFSAPEQLTRHSVAQAKTALYLHTLVNARARNVAIEPQAALPPRSLKISVWTKKSAAPETIELYHDGSDGKVFLCRLSRQNVPVEVEAELVDKLNASAFALREKPVLEVDLGQTEEQRFTVRRNGKVREYTALRAADGWHDGASGKELTGLDVIMWRLGSLQFVDAPRKELPAGARNLLTWEFSGPGRHTLATVNFFSDPVSSGRCWIQVEGEDIWFPAERLLLDDLMSRLPAL</sequence>
<organism evidence="2 3">
    <name type="scientific">Desulfovibrio subterraneus</name>
    <dbReference type="NCBI Taxonomy" id="2718620"/>
    <lineage>
        <taxon>Bacteria</taxon>
        <taxon>Pseudomonadati</taxon>
        <taxon>Thermodesulfobacteriota</taxon>
        <taxon>Desulfovibrionia</taxon>
        <taxon>Desulfovibrionales</taxon>
        <taxon>Desulfovibrionaceae</taxon>
        <taxon>Desulfovibrio</taxon>
    </lineage>
</organism>
<gene>
    <name evidence="2" type="ORF">DSM101010T_29720</name>
</gene>
<dbReference type="Pfam" id="PF14238">
    <property type="entry name" value="DUF4340"/>
    <property type="match status" value="1"/>
</dbReference>
<proteinExistence type="predicted"/>
<dbReference type="EMBL" id="BLVO01000016">
    <property type="protein sequence ID" value="GFM34607.1"/>
    <property type="molecule type" value="Genomic_DNA"/>
</dbReference>
<dbReference type="InterPro" id="IPR025641">
    <property type="entry name" value="DUF4340"/>
</dbReference>
<name>A0A7J0BLL1_9BACT</name>
<protein>
    <recommendedName>
        <fullName evidence="1">DUF4340 domain-containing protein</fullName>
    </recommendedName>
</protein>
<dbReference type="AlphaFoldDB" id="A0A7J0BLL1"/>
<accession>A0A7J0BLL1</accession>
<dbReference type="Proteomes" id="UP000503840">
    <property type="component" value="Unassembled WGS sequence"/>
</dbReference>
<keyword evidence="3" id="KW-1185">Reference proteome</keyword>
<reference evidence="2 3" key="1">
    <citation type="submission" date="2020-05" db="EMBL/GenBank/DDBJ databases">
        <title>Draft genome sequence of Desulfovibrio sp. strain HN2T.</title>
        <authorList>
            <person name="Ueno A."/>
            <person name="Tamazawa S."/>
            <person name="Tamamura S."/>
            <person name="Murakami T."/>
            <person name="Kiyama T."/>
            <person name="Inomata H."/>
            <person name="Amano Y."/>
            <person name="Miyakawa K."/>
            <person name="Tamaki H."/>
            <person name="Naganuma T."/>
            <person name="Kaneko K."/>
        </authorList>
    </citation>
    <scope>NUCLEOTIDE SEQUENCE [LARGE SCALE GENOMIC DNA]</scope>
    <source>
        <strain evidence="2 3">HN2</strain>
    </source>
</reference>
<evidence type="ECO:0000313" key="2">
    <source>
        <dbReference type="EMBL" id="GFM34607.1"/>
    </source>
</evidence>
<feature type="domain" description="DUF4340" evidence="1">
    <location>
        <begin position="108"/>
        <end position="250"/>
    </location>
</feature>
<comment type="caution">
    <text evidence="2">The sequence shown here is derived from an EMBL/GenBank/DDBJ whole genome shotgun (WGS) entry which is preliminary data.</text>
</comment>
<evidence type="ECO:0000313" key="3">
    <source>
        <dbReference type="Proteomes" id="UP000503840"/>
    </source>
</evidence>
<evidence type="ECO:0000259" key="1">
    <source>
        <dbReference type="Pfam" id="PF14238"/>
    </source>
</evidence>
<dbReference type="RefSeq" id="WP_174406284.1">
    <property type="nucleotide sequence ID" value="NZ_BLVO01000016.1"/>
</dbReference>